<keyword evidence="2" id="KW-1185">Reference proteome</keyword>
<evidence type="ECO:0000313" key="2">
    <source>
        <dbReference type="Proteomes" id="UP001519288"/>
    </source>
</evidence>
<reference evidence="1 2" key="1">
    <citation type="submission" date="2021-03" db="EMBL/GenBank/DDBJ databases">
        <title>Genomic Encyclopedia of Type Strains, Phase IV (KMG-IV): sequencing the most valuable type-strain genomes for metagenomic binning, comparative biology and taxonomic classification.</title>
        <authorList>
            <person name="Goeker M."/>
        </authorList>
    </citation>
    <scope>NUCLEOTIDE SEQUENCE [LARGE SCALE GENOMIC DNA]</scope>
    <source>
        <strain evidence="1 2">DSM 26806</strain>
    </source>
</reference>
<name>A0ABS4JDA8_9BACL</name>
<accession>A0ABS4JDA8</accession>
<protein>
    <submittedName>
        <fullName evidence="1">Uncharacterized protein</fullName>
    </submittedName>
</protein>
<dbReference type="Proteomes" id="UP001519288">
    <property type="component" value="Unassembled WGS sequence"/>
</dbReference>
<evidence type="ECO:0000313" key="1">
    <source>
        <dbReference type="EMBL" id="MBP1999702.1"/>
    </source>
</evidence>
<gene>
    <name evidence="1" type="ORF">J2Z69_000721</name>
</gene>
<sequence length="58" mass="7054">MSDEKVKKLYEIYSKEVDRLFNISRRTRKNRVSQNYLIELSDLRKNTIGHMTRFIFGD</sequence>
<proteinExistence type="predicted"/>
<organism evidence="1 2">
    <name type="scientific">Paenibacillus shirakamiensis</name>
    <dbReference type="NCBI Taxonomy" id="1265935"/>
    <lineage>
        <taxon>Bacteria</taxon>
        <taxon>Bacillati</taxon>
        <taxon>Bacillota</taxon>
        <taxon>Bacilli</taxon>
        <taxon>Bacillales</taxon>
        <taxon>Paenibacillaceae</taxon>
        <taxon>Paenibacillus</taxon>
    </lineage>
</organism>
<comment type="caution">
    <text evidence="1">The sequence shown here is derived from an EMBL/GenBank/DDBJ whole genome shotgun (WGS) entry which is preliminary data.</text>
</comment>
<dbReference type="EMBL" id="JAGGLD010000001">
    <property type="protein sequence ID" value="MBP1999702.1"/>
    <property type="molecule type" value="Genomic_DNA"/>
</dbReference>